<dbReference type="SUPFAM" id="SSF56601">
    <property type="entry name" value="beta-lactamase/transpeptidase-like"/>
    <property type="match status" value="1"/>
</dbReference>
<dbReference type="EMBL" id="CP011409">
    <property type="protein sequence ID" value="AKZ64309.1"/>
    <property type="molecule type" value="Genomic_DNA"/>
</dbReference>
<keyword evidence="8" id="KW-1185">Reference proteome</keyword>
<proteinExistence type="inferred from homology"/>
<dbReference type="Pfam" id="PF13354">
    <property type="entry name" value="Beta-lactamase2"/>
    <property type="match status" value="1"/>
</dbReference>
<evidence type="ECO:0000256" key="4">
    <source>
        <dbReference type="ARBA" id="ARBA00030171"/>
    </source>
</evidence>
<reference evidence="8" key="1">
    <citation type="journal article" date="2015" name="Genome Announc.">
        <title>Complete Genome Sequence of Herbaspirillum hiltneri N3 (DSM 17495), Isolated from Surface-Sterilized Wheat Roots.</title>
        <authorList>
            <person name="Guizelini D."/>
            <person name="Saizaki P.M."/>
            <person name="Coimbra N.A."/>
            <person name="Weiss V.A."/>
            <person name="Faoro H."/>
            <person name="Sfeir M.Z."/>
            <person name="Baura V.A."/>
            <person name="Monteiro R.A."/>
            <person name="Chubatsu L.S."/>
            <person name="Souza E.M."/>
            <person name="Cruz L.M."/>
            <person name="Pedrosa F.O."/>
            <person name="Raittz R.T."/>
            <person name="Marchaukoski J.N."/>
            <person name="Steffens M.B."/>
        </authorList>
    </citation>
    <scope>NUCLEOTIDE SEQUENCE [LARGE SCALE GENOMIC DNA]</scope>
    <source>
        <strain evidence="8">N3</strain>
    </source>
</reference>
<dbReference type="PANTHER" id="PTHR35333:SF3">
    <property type="entry name" value="BETA-LACTAMASE-TYPE TRANSPEPTIDASE FOLD CONTAINING PROTEIN"/>
    <property type="match status" value="1"/>
</dbReference>
<dbReference type="InterPro" id="IPR012338">
    <property type="entry name" value="Beta-lactam/transpept-like"/>
</dbReference>
<dbReference type="InterPro" id="IPR000871">
    <property type="entry name" value="Beta-lactam_class-A"/>
</dbReference>
<organism evidence="7 8">
    <name type="scientific">Herbaspirillum hiltneri N3</name>
    <dbReference type="NCBI Taxonomy" id="1262470"/>
    <lineage>
        <taxon>Bacteria</taxon>
        <taxon>Pseudomonadati</taxon>
        <taxon>Pseudomonadota</taxon>
        <taxon>Betaproteobacteria</taxon>
        <taxon>Burkholderiales</taxon>
        <taxon>Oxalobacteraceae</taxon>
        <taxon>Herbaspirillum</taxon>
    </lineage>
</organism>
<evidence type="ECO:0000256" key="2">
    <source>
        <dbReference type="ARBA" id="ARBA00009009"/>
    </source>
</evidence>
<comment type="similarity">
    <text evidence="2">Belongs to the class-A beta-lactamase family.</text>
</comment>
<protein>
    <recommendedName>
        <fullName evidence="3">beta-lactamase</fullName>
        <ecNumber evidence="3">3.5.2.6</ecNumber>
    </recommendedName>
    <alternativeName>
        <fullName evidence="4">Penicillinase</fullName>
    </alternativeName>
</protein>
<keyword evidence="5" id="KW-0732">Signal</keyword>
<gene>
    <name evidence="7" type="ORF">F506_18030</name>
</gene>
<feature type="chain" id="PRO_5046097752" description="beta-lactamase" evidence="5">
    <location>
        <begin position="25"/>
        <end position="300"/>
    </location>
</feature>
<evidence type="ECO:0000313" key="7">
    <source>
        <dbReference type="EMBL" id="AKZ64309.1"/>
    </source>
</evidence>
<dbReference type="InterPro" id="IPR045155">
    <property type="entry name" value="Beta-lactam_cat"/>
</dbReference>
<comment type="catalytic activity">
    <reaction evidence="1">
        <text>a beta-lactam + H2O = a substituted beta-amino acid</text>
        <dbReference type="Rhea" id="RHEA:20401"/>
        <dbReference type="ChEBI" id="CHEBI:15377"/>
        <dbReference type="ChEBI" id="CHEBI:35627"/>
        <dbReference type="ChEBI" id="CHEBI:140347"/>
        <dbReference type="EC" id="3.5.2.6"/>
    </reaction>
</comment>
<dbReference type="RefSeq" id="WP_053199718.1">
    <property type="nucleotide sequence ID" value="NZ_CP011409.1"/>
</dbReference>
<name>A0ABM5V3V4_9BURK</name>
<dbReference type="PRINTS" id="PR00118">
    <property type="entry name" value="BLACTAMASEA"/>
</dbReference>
<dbReference type="Proteomes" id="UP000063429">
    <property type="component" value="Chromosome"/>
</dbReference>
<feature type="domain" description="Beta-lactamase class A catalytic" evidence="6">
    <location>
        <begin position="58"/>
        <end position="272"/>
    </location>
</feature>
<evidence type="ECO:0000259" key="6">
    <source>
        <dbReference type="Pfam" id="PF13354"/>
    </source>
</evidence>
<feature type="signal peptide" evidence="5">
    <location>
        <begin position="1"/>
        <end position="24"/>
    </location>
</feature>
<dbReference type="InterPro" id="IPR006311">
    <property type="entry name" value="TAT_signal"/>
</dbReference>
<dbReference type="PROSITE" id="PS51318">
    <property type="entry name" value="TAT"/>
    <property type="match status" value="1"/>
</dbReference>
<dbReference type="EC" id="3.5.2.6" evidence="3"/>
<dbReference type="PANTHER" id="PTHR35333">
    <property type="entry name" value="BETA-LACTAMASE"/>
    <property type="match status" value="1"/>
</dbReference>
<dbReference type="Gene3D" id="3.40.710.10">
    <property type="entry name" value="DD-peptidase/beta-lactamase superfamily"/>
    <property type="match status" value="1"/>
</dbReference>
<evidence type="ECO:0000313" key="8">
    <source>
        <dbReference type="Proteomes" id="UP000063429"/>
    </source>
</evidence>
<evidence type="ECO:0000256" key="1">
    <source>
        <dbReference type="ARBA" id="ARBA00001526"/>
    </source>
</evidence>
<accession>A0ABM5V3V4</accession>
<dbReference type="NCBIfam" id="NF033103">
    <property type="entry name" value="bla_class_A"/>
    <property type="match status" value="1"/>
</dbReference>
<evidence type="ECO:0000256" key="3">
    <source>
        <dbReference type="ARBA" id="ARBA00012865"/>
    </source>
</evidence>
<sequence>MIDRRYFLAMAGSVLAGCAGSAWAAGAAEAKKSKDSPSVVSRLAKLEASVAGRLGVEILDSGTGRRWGYRADERFPMCSTFKFLAASAVLRRVDTGAEQLDRRIVYGEDVLVNYSPTTSKHVGGDGLSLAQLCEAAITLSDNTAANLILHSLGGLGPFNKFVRSLGDDTTRLDRFETELNTSIPGDPRDTTTPTAMTGNLQKVLLGDALSAASRRQITAWMLANKTGDRRVRAGMQPGWKVGDKTGSGDYGTTNTVAIIWPPQGAPLLASIYLTETRAPEEQRNAVLAEVGKLIVSGLNR</sequence>
<dbReference type="PROSITE" id="PS51257">
    <property type="entry name" value="PROKAR_LIPOPROTEIN"/>
    <property type="match status" value="1"/>
</dbReference>
<evidence type="ECO:0000256" key="5">
    <source>
        <dbReference type="SAM" id="SignalP"/>
    </source>
</evidence>